<proteinExistence type="predicted"/>
<gene>
    <name evidence="1" type="ORF">KME60_08915</name>
</gene>
<dbReference type="AlphaFoldDB" id="A0A951QM81"/>
<protein>
    <submittedName>
        <fullName evidence="1">DUF1579 domain-containing protein</fullName>
    </submittedName>
</protein>
<name>A0A951QM81_9CYAN</name>
<dbReference type="EMBL" id="JAHHGZ010000007">
    <property type="protein sequence ID" value="MBW4667537.1"/>
    <property type="molecule type" value="Genomic_DNA"/>
</dbReference>
<reference evidence="1" key="1">
    <citation type="submission" date="2021-05" db="EMBL/GenBank/DDBJ databases">
        <authorList>
            <person name="Pietrasiak N."/>
            <person name="Ward R."/>
            <person name="Stajich J.E."/>
            <person name="Kurbessoian T."/>
        </authorList>
    </citation>
    <scope>NUCLEOTIDE SEQUENCE</scope>
    <source>
        <strain evidence="1">GSE-NOS-MK-12-04C</strain>
    </source>
</reference>
<evidence type="ECO:0000313" key="2">
    <source>
        <dbReference type="Proteomes" id="UP000729701"/>
    </source>
</evidence>
<comment type="caution">
    <text evidence="1">The sequence shown here is derived from an EMBL/GenBank/DDBJ whole genome shotgun (WGS) entry which is preliminary data.</text>
</comment>
<dbReference type="Pfam" id="PF07617">
    <property type="entry name" value="DUF1579"/>
    <property type="match status" value="1"/>
</dbReference>
<organism evidence="1 2">
    <name type="scientific">Cyanomargarita calcarea GSE-NOS-MK-12-04C</name>
    <dbReference type="NCBI Taxonomy" id="2839659"/>
    <lineage>
        <taxon>Bacteria</taxon>
        <taxon>Bacillati</taxon>
        <taxon>Cyanobacteriota</taxon>
        <taxon>Cyanophyceae</taxon>
        <taxon>Nostocales</taxon>
        <taxon>Cyanomargaritaceae</taxon>
        <taxon>Cyanomargarita</taxon>
    </lineage>
</organism>
<reference evidence="1" key="2">
    <citation type="journal article" date="2022" name="Microbiol. Resour. Announc.">
        <title>Metagenome Sequencing to Explore Phylogenomics of Terrestrial Cyanobacteria.</title>
        <authorList>
            <person name="Ward R.D."/>
            <person name="Stajich J.E."/>
            <person name="Johansen J.R."/>
            <person name="Huntemann M."/>
            <person name="Clum A."/>
            <person name="Foster B."/>
            <person name="Foster B."/>
            <person name="Roux S."/>
            <person name="Palaniappan K."/>
            <person name="Varghese N."/>
            <person name="Mukherjee S."/>
            <person name="Reddy T.B.K."/>
            <person name="Daum C."/>
            <person name="Copeland A."/>
            <person name="Chen I.A."/>
            <person name="Ivanova N.N."/>
            <person name="Kyrpides N.C."/>
            <person name="Shapiro N."/>
            <person name="Eloe-Fadrosh E.A."/>
            <person name="Pietrasiak N."/>
        </authorList>
    </citation>
    <scope>NUCLEOTIDE SEQUENCE</scope>
    <source>
        <strain evidence="1">GSE-NOS-MK-12-04C</strain>
    </source>
</reference>
<evidence type="ECO:0000313" key="1">
    <source>
        <dbReference type="EMBL" id="MBW4667537.1"/>
    </source>
</evidence>
<sequence length="159" mass="18001">MNAEPQTKHQWLDKFIGEWTSETEYSMEPDQSPTKIVGTEVVRSLGGIWIVAEGEGDMPDGCSGKTMMTLGFDPQSDRFVGTFVGSMMTHIWLYNGSLDATEKMLTLDTEGPNFSQTAMTKYQDIIEFVSDDHRVMKSQILGDDGNWLLFMTAHYKRQK</sequence>
<dbReference type="Proteomes" id="UP000729701">
    <property type="component" value="Unassembled WGS sequence"/>
</dbReference>
<dbReference type="InterPro" id="IPR011473">
    <property type="entry name" value="DUF1579"/>
</dbReference>
<accession>A0A951QM81</accession>